<evidence type="ECO:0000256" key="6">
    <source>
        <dbReference type="SAM" id="Phobius"/>
    </source>
</evidence>
<feature type="transmembrane region" description="Helical" evidence="6">
    <location>
        <begin position="369"/>
        <end position="388"/>
    </location>
</feature>
<feature type="transmembrane region" description="Helical" evidence="6">
    <location>
        <begin position="394"/>
        <end position="412"/>
    </location>
</feature>
<evidence type="ECO:0000313" key="8">
    <source>
        <dbReference type="Proteomes" id="UP001209083"/>
    </source>
</evidence>
<feature type="transmembrane region" description="Helical" evidence="6">
    <location>
        <begin position="314"/>
        <end position="343"/>
    </location>
</feature>
<evidence type="ECO:0000256" key="4">
    <source>
        <dbReference type="ARBA" id="ARBA00022989"/>
    </source>
</evidence>
<protein>
    <submittedName>
        <fullName evidence="7">Amino acid permease</fullName>
    </submittedName>
</protein>
<reference evidence="7 8" key="1">
    <citation type="submission" date="2023-05" db="EMBL/GenBank/DDBJ databases">
        <title>Lithophilousrod everest ZFBP1038 complete genpme.</title>
        <authorList>
            <person name="Tian M."/>
        </authorList>
    </citation>
    <scope>NUCLEOTIDE SEQUENCE [LARGE SCALE GENOMIC DNA]</scope>
    <source>
        <strain evidence="7 8">ZFBP1038</strain>
    </source>
</reference>
<feature type="transmembrane region" description="Helical" evidence="6">
    <location>
        <begin position="73"/>
        <end position="93"/>
    </location>
</feature>
<feature type="transmembrane region" description="Helical" evidence="6">
    <location>
        <begin position="227"/>
        <end position="249"/>
    </location>
</feature>
<feature type="transmembrane region" description="Helical" evidence="6">
    <location>
        <begin position="129"/>
        <end position="148"/>
    </location>
</feature>
<dbReference type="InterPro" id="IPR002293">
    <property type="entry name" value="AA/rel_permease1"/>
</dbReference>
<sequence length="491" mass="51956">MSVNKSAAKGGGLFSTSERGIFRRTLPNEQTGEEKMLRSLSLVNLTMIGVGAIIGAGIFTLAGVVAKGTAGPAVVISFVLAGLASLAAAFAYAEFASMVPRAGSSYTYGAATLGEVVGWAIGWDLLLEYTAIVAAVAISVSGYVGYFLNAMGLSLPTWALGAPGSGEGHVLDVGAIIVCLLVAFMLSRGTKTSARFETVLTMIKIAIVLVVIIVGVFFVDLGNLSPFAPFGVAGIMSGAAVVFFAVFGYDALSTAAEESKNARKMLPKAMMWSLGISMVLYVGVSLVLAGMVPYAEIDEQSGISSAFEVHGMGWLANVIALGAIVGIVTVCFSFMMAGARLWYSLSRDGLMPKWFGAIHHKSRIPHRPTWLIGILAAVLGGLLPIQYVAELINIGVLSAFVVISISVIVLRYRKPNLKRGFKVPGMPVVPALGVLFSLYLISLLPSETFLRFFGWMVLGMIVYAVYGYRNTRKVMPGGSINIEDVNKMTDN</sequence>
<comment type="subcellular location">
    <subcellularLocation>
        <location evidence="1">Membrane</location>
        <topology evidence="1">Multi-pass membrane protein</topology>
    </subcellularLocation>
</comment>
<feature type="transmembrane region" description="Helical" evidence="6">
    <location>
        <begin position="270"/>
        <end position="294"/>
    </location>
</feature>
<dbReference type="RefSeq" id="WP_349639219.1">
    <property type="nucleotide sequence ID" value="NZ_CP090958.1"/>
</dbReference>
<keyword evidence="8" id="KW-1185">Reference proteome</keyword>
<feature type="transmembrane region" description="Helical" evidence="6">
    <location>
        <begin position="424"/>
        <end position="442"/>
    </location>
</feature>
<feature type="transmembrane region" description="Helical" evidence="6">
    <location>
        <begin position="168"/>
        <end position="187"/>
    </location>
</feature>
<dbReference type="PANTHER" id="PTHR43243">
    <property type="entry name" value="INNER MEMBRANE TRANSPORTER YGJI-RELATED"/>
    <property type="match status" value="1"/>
</dbReference>
<dbReference type="Proteomes" id="UP001209083">
    <property type="component" value="Chromosome"/>
</dbReference>
<organism evidence="7 8">
    <name type="scientific">Saxibacter everestensis</name>
    <dbReference type="NCBI Taxonomy" id="2909229"/>
    <lineage>
        <taxon>Bacteria</taxon>
        <taxon>Bacillati</taxon>
        <taxon>Actinomycetota</taxon>
        <taxon>Actinomycetes</taxon>
        <taxon>Micrococcales</taxon>
        <taxon>Brevibacteriaceae</taxon>
        <taxon>Saxibacter</taxon>
    </lineage>
</organism>
<evidence type="ECO:0000256" key="5">
    <source>
        <dbReference type="ARBA" id="ARBA00023136"/>
    </source>
</evidence>
<keyword evidence="3 6" id="KW-0812">Transmembrane</keyword>
<evidence type="ECO:0000256" key="2">
    <source>
        <dbReference type="ARBA" id="ARBA00022448"/>
    </source>
</evidence>
<dbReference type="Pfam" id="PF13520">
    <property type="entry name" value="AA_permease_2"/>
    <property type="match status" value="1"/>
</dbReference>
<evidence type="ECO:0000256" key="3">
    <source>
        <dbReference type="ARBA" id="ARBA00022692"/>
    </source>
</evidence>
<keyword evidence="4 6" id="KW-1133">Transmembrane helix</keyword>
<dbReference type="Gene3D" id="1.20.1740.10">
    <property type="entry name" value="Amino acid/polyamine transporter I"/>
    <property type="match status" value="1"/>
</dbReference>
<feature type="transmembrane region" description="Helical" evidence="6">
    <location>
        <begin position="199"/>
        <end position="221"/>
    </location>
</feature>
<keyword evidence="5 6" id="KW-0472">Membrane</keyword>
<evidence type="ECO:0000313" key="7">
    <source>
        <dbReference type="EMBL" id="WGW12419.1"/>
    </source>
</evidence>
<name>A0ABY8QVL9_9MICO</name>
<evidence type="ECO:0000256" key="1">
    <source>
        <dbReference type="ARBA" id="ARBA00004141"/>
    </source>
</evidence>
<accession>A0ABY8QVL9</accession>
<keyword evidence="2" id="KW-0813">Transport</keyword>
<feature type="transmembrane region" description="Helical" evidence="6">
    <location>
        <begin position="448"/>
        <end position="466"/>
    </location>
</feature>
<dbReference type="PANTHER" id="PTHR43243:SF4">
    <property type="entry name" value="CATIONIC AMINO ACID TRANSPORTER 4"/>
    <property type="match status" value="1"/>
</dbReference>
<proteinExistence type="predicted"/>
<feature type="transmembrane region" description="Helical" evidence="6">
    <location>
        <begin position="45"/>
        <end position="66"/>
    </location>
</feature>
<gene>
    <name evidence="7" type="ORF">LWF01_01215</name>
</gene>
<dbReference type="EMBL" id="CP090958">
    <property type="protein sequence ID" value="WGW12419.1"/>
    <property type="molecule type" value="Genomic_DNA"/>
</dbReference>
<dbReference type="PIRSF" id="PIRSF006060">
    <property type="entry name" value="AA_transporter"/>
    <property type="match status" value="1"/>
</dbReference>